<organism evidence="3 4">
    <name type="scientific">Persicirhabdus sediminis</name>
    <dbReference type="NCBI Taxonomy" id="454144"/>
    <lineage>
        <taxon>Bacteria</taxon>
        <taxon>Pseudomonadati</taxon>
        <taxon>Verrucomicrobiota</taxon>
        <taxon>Verrucomicrobiia</taxon>
        <taxon>Verrucomicrobiales</taxon>
        <taxon>Verrucomicrobiaceae</taxon>
        <taxon>Persicirhabdus</taxon>
    </lineage>
</organism>
<dbReference type="AlphaFoldDB" id="A0A8J7MDY9"/>
<feature type="signal peptide" evidence="1">
    <location>
        <begin position="1"/>
        <end position="17"/>
    </location>
</feature>
<protein>
    <submittedName>
        <fullName evidence="3">PEP-CTERM sorting domain-containing protein</fullName>
    </submittedName>
</protein>
<gene>
    <name evidence="3" type="ORF">JIN82_07040</name>
</gene>
<dbReference type="Pfam" id="PF07589">
    <property type="entry name" value="PEP-CTERM"/>
    <property type="match status" value="1"/>
</dbReference>
<dbReference type="Proteomes" id="UP000624703">
    <property type="component" value="Unassembled WGS sequence"/>
</dbReference>
<comment type="caution">
    <text evidence="3">The sequence shown here is derived from an EMBL/GenBank/DDBJ whole genome shotgun (WGS) entry which is preliminary data.</text>
</comment>
<reference evidence="3" key="1">
    <citation type="submission" date="2021-01" db="EMBL/GenBank/DDBJ databases">
        <title>Modified the classification status of verrucomicrobia.</title>
        <authorList>
            <person name="Feng X."/>
        </authorList>
    </citation>
    <scope>NUCLEOTIDE SEQUENCE</scope>
    <source>
        <strain evidence="3">_KCTC 22039</strain>
    </source>
</reference>
<dbReference type="NCBIfam" id="TIGR02595">
    <property type="entry name" value="PEP_CTERM"/>
    <property type="match status" value="1"/>
</dbReference>
<feature type="chain" id="PRO_5035241457" evidence="1">
    <location>
        <begin position="18"/>
        <end position="222"/>
    </location>
</feature>
<evidence type="ECO:0000256" key="1">
    <source>
        <dbReference type="SAM" id="SignalP"/>
    </source>
</evidence>
<dbReference type="RefSeq" id="WP_200310932.1">
    <property type="nucleotide sequence ID" value="NZ_JAENIM010000036.1"/>
</dbReference>
<sequence>MKLAACNLLLSSSLGFAATVIDDFSSYGTRLNDGEAGPGNAYTWQVEHTIPGYNNELPISGGKLRLAGHGHPNTVQGIAELAFNNDFKPIVNGFTVTFDYHEYHDLLEVEVAIENNAVHTLSLADFTITYPATGTVTLIFGETGVTEQITGHADRVFTYTSLGIGGVSGDDLVESIKFIGHHRNNGQDIAEISNLSITAVPEPATAVLALSGLSIIFLRRRR</sequence>
<proteinExistence type="predicted"/>
<dbReference type="EMBL" id="JAENIM010000036">
    <property type="protein sequence ID" value="MBK1790910.1"/>
    <property type="molecule type" value="Genomic_DNA"/>
</dbReference>
<dbReference type="InterPro" id="IPR013424">
    <property type="entry name" value="Ice-binding_C"/>
</dbReference>
<keyword evidence="1" id="KW-0732">Signal</keyword>
<evidence type="ECO:0000259" key="2">
    <source>
        <dbReference type="Pfam" id="PF07589"/>
    </source>
</evidence>
<keyword evidence="4" id="KW-1185">Reference proteome</keyword>
<evidence type="ECO:0000313" key="4">
    <source>
        <dbReference type="Proteomes" id="UP000624703"/>
    </source>
</evidence>
<name>A0A8J7MDY9_9BACT</name>
<evidence type="ECO:0000313" key="3">
    <source>
        <dbReference type="EMBL" id="MBK1790910.1"/>
    </source>
</evidence>
<accession>A0A8J7MDY9</accession>
<feature type="domain" description="Ice-binding protein C-terminal" evidence="2">
    <location>
        <begin position="199"/>
        <end position="222"/>
    </location>
</feature>